<reference evidence="14 15" key="1">
    <citation type="submission" date="2018-02" db="EMBL/GenBank/DDBJ databases">
        <title>Jeotgalibacillus proteolyticum sp. nov. a protease producing bacterium isolated from ocean sediments of Laizhou Bay.</title>
        <authorList>
            <person name="Li Y."/>
        </authorList>
    </citation>
    <scope>NUCLEOTIDE SEQUENCE [LARGE SCALE GENOMIC DNA]</scope>
    <source>
        <strain evidence="14 15">22-7</strain>
    </source>
</reference>
<dbReference type="GO" id="GO:0005737">
    <property type="term" value="C:cytoplasm"/>
    <property type="evidence" value="ECO:0007669"/>
    <property type="project" value="TreeGrafter"/>
</dbReference>
<dbReference type="Pfam" id="PF08546">
    <property type="entry name" value="ApbA_C"/>
    <property type="match status" value="1"/>
</dbReference>
<dbReference type="InterPro" id="IPR003710">
    <property type="entry name" value="ApbA"/>
</dbReference>
<protein>
    <recommendedName>
        <fullName evidence="5 11">2-dehydropantoate 2-reductase</fullName>
        <ecNumber evidence="4 11">1.1.1.169</ecNumber>
    </recommendedName>
    <alternativeName>
        <fullName evidence="9 11">Ketopantoate reductase</fullName>
    </alternativeName>
</protein>
<dbReference type="AlphaFoldDB" id="A0A2S5GGP0"/>
<dbReference type="GO" id="GO:0050661">
    <property type="term" value="F:NADP binding"/>
    <property type="evidence" value="ECO:0007669"/>
    <property type="project" value="TreeGrafter"/>
</dbReference>
<evidence type="ECO:0000256" key="3">
    <source>
        <dbReference type="ARBA" id="ARBA00007870"/>
    </source>
</evidence>
<proteinExistence type="inferred from homology"/>
<keyword evidence="7 11" id="KW-0521">NADP</keyword>
<keyword evidence="6 11" id="KW-0566">Pantothenate biosynthesis</keyword>
<dbReference type="EC" id="1.1.1.169" evidence="4 11"/>
<evidence type="ECO:0000256" key="9">
    <source>
        <dbReference type="ARBA" id="ARBA00032024"/>
    </source>
</evidence>
<sequence length="300" mass="33578">MKITVIGAGAIGLLFSARLFSAGHKVQLIARQKDQSERINQAGITVFSEKGEEKMMVPSETGLSCLKESDCAVITVKQHQLESLLSAINSIPVTTPIIFTQNGMGHLELLENLPHEHLFVSTVEHGAEKLSSNEVRHNGIGTWRIASFKGDLSLVFQLNKKDDSLFPVDFHSDYYLLLGKKLIKNILINSLTSLFEVKNGELIRNPYLNKLLHTLYHETLEIFPHMKEIVTVKEVERLCAATASNQSSMRKDLLLKRQTEKEAIIGFALREATKKNITAPLLQFLYDGISAKEFGEGIRH</sequence>
<evidence type="ECO:0000256" key="2">
    <source>
        <dbReference type="ARBA" id="ARBA00004994"/>
    </source>
</evidence>
<dbReference type="PANTHER" id="PTHR43765:SF2">
    <property type="entry name" value="2-DEHYDROPANTOATE 2-REDUCTASE"/>
    <property type="match status" value="1"/>
</dbReference>
<dbReference type="Gene3D" id="3.40.50.720">
    <property type="entry name" value="NAD(P)-binding Rossmann-like Domain"/>
    <property type="match status" value="1"/>
</dbReference>
<dbReference type="InterPro" id="IPR013332">
    <property type="entry name" value="KPR_N"/>
</dbReference>
<comment type="pathway">
    <text evidence="2 11">Cofactor biosynthesis; (R)-pantothenate biosynthesis; (R)-pantoate from 3-methyl-2-oxobutanoate: step 2/2.</text>
</comment>
<dbReference type="RefSeq" id="WP_104056142.1">
    <property type="nucleotide sequence ID" value="NZ_PREZ01000001.1"/>
</dbReference>
<comment type="caution">
    <text evidence="14">The sequence shown here is derived from an EMBL/GenBank/DDBJ whole genome shotgun (WGS) entry which is preliminary data.</text>
</comment>
<gene>
    <name evidence="14" type="ORF">C4B60_01850</name>
</gene>
<dbReference type="GO" id="GO:0008677">
    <property type="term" value="F:2-dehydropantoate 2-reductase activity"/>
    <property type="evidence" value="ECO:0007669"/>
    <property type="project" value="UniProtKB-EC"/>
</dbReference>
<dbReference type="Pfam" id="PF02558">
    <property type="entry name" value="ApbA"/>
    <property type="match status" value="1"/>
</dbReference>
<evidence type="ECO:0000256" key="6">
    <source>
        <dbReference type="ARBA" id="ARBA00022655"/>
    </source>
</evidence>
<evidence type="ECO:0000256" key="7">
    <source>
        <dbReference type="ARBA" id="ARBA00022857"/>
    </source>
</evidence>
<feature type="domain" description="Ketopantoate reductase N-terminal" evidence="12">
    <location>
        <begin position="3"/>
        <end position="149"/>
    </location>
</feature>
<evidence type="ECO:0000313" key="15">
    <source>
        <dbReference type="Proteomes" id="UP000239047"/>
    </source>
</evidence>
<evidence type="ECO:0000256" key="8">
    <source>
        <dbReference type="ARBA" id="ARBA00023002"/>
    </source>
</evidence>
<evidence type="ECO:0000256" key="10">
    <source>
        <dbReference type="ARBA" id="ARBA00048793"/>
    </source>
</evidence>
<name>A0A2S5GGP0_9BACL</name>
<dbReference type="Gene3D" id="1.10.1040.10">
    <property type="entry name" value="N-(1-d-carboxylethyl)-l-norvaline Dehydrogenase, domain 2"/>
    <property type="match status" value="1"/>
</dbReference>
<evidence type="ECO:0000256" key="4">
    <source>
        <dbReference type="ARBA" id="ARBA00013014"/>
    </source>
</evidence>
<dbReference type="Proteomes" id="UP000239047">
    <property type="component" value="Unassembled WGS sequence"/>
</dbReference>
<comment type="catalytic activity">
    <reaction evidence="10 11">
        <text>(R)-pantoate + NADP(+) = 2-dehydropantoate + NADPH + H(+)</text>
        <dbReference type="Rhea" id="RHEA:16233"/>
        <dbReference type="ChEBI" id="CHEBI:11561"/>
        <dbReference type="ChEBI" id="CHEBI:15378"/>
        <dbReference type="ChEBI" id="CHEBI:15980"/>
        <dbReference type="ChEBI" id="CHEBI:57783"/>
        <dbReference type="ChEBI" id="CHEBI:58349"/>
        <dbReference type="EC" id="1.1.1.169"/>
    </reaction>
</comment>
<evidence type="ECO:0000313" key="14">
    <source>
        <dbReference type="EMBL" id="PPA72146.1"/>
    </source>
</evidence>
<dbReference type="InterPro" id="IPR036291">
    <property type="entry name" value="NAD(P)-bd_dom_sf"/>
</dbReference>
<feature type="domain" description="Ketopantoate reductase C-terminal" evidence="13">
    <location>
        <begin position="180"/>
        <end position="293"/>
    </location>
</feature>
<dbReference type="UniPathway" id="UPA00028">
    <property type="reaction ID" value="UER00004"/>
</dbReference>
<keyword evidence="8 11" id="KW-0560">Oxidoreductase</keyword>
<dbReference type="EMBL" id="PREZ01000001">
    <property type="protein sequence ID" value="PPA72146.1"/>
    <property type="molecule type" value="Genomic_DNA"/>
</dbReference>
<dbReference type="NCBIfam" id="TIGR00745">
    <property type="entry name" value="apbA_panE"/>
    <property type="match status" value="1"/>
</dbReference>
<dbReference type="InterPro" id="IPR013328">
    <property type="entry name" value="6PGD_dom2"/>
</dbReference>
<evidence type="ECO:0000259" key="13">
    <source>
        <dbReference type="Pfam" id="PF08546"/>
    </source>
</evidence>
<comment type="function">
    <text evidence="1 11">Catalyzes the NADPH-dependent reduction of ketopantoate into pantoic acid.</text>
</comment>
<keyword evidence="15" id="KW-1185">Reference proteome</keyword>
<dbReference type="InterPro" id="IPR050838">
    <property type="entry name" value="Ketopantoate_reductase"/>
</dbReference>
<evidence type="ECO:0000256" key="11">
    <source>
        <dbReference type="RuleBase" id="RU362068"/>
    </source>
</evidence>
<dbReference type="GO" id="GO:0015940">
    <property type="term" value="P:pantothenate biosynthetic process"/>
    <property type="evidence" value="ECO:0007669"/>
    <property type="project" value="UniProtKB-UniPathway"/>
</dbReference>
<dbReference type="PANTHER" id="PTHR43765">
    <property type="entry name" value="2-DEHYDROPANTOATE 2-REDUCTASE-RELATED"/>
    <property type="match status" value="1"/>
</dbReference>
<dbReference type="SUPFAM" id="SSF51735">
    <property type="entry name" value="NAD(P)-binding Rossmann-fold domains"/>
    <property type="match status" value="1"/>
</dbReference>
<dbReference type="InterPro" id="IPR008927">
    <property type="entry name" value="6-PGluconate_DH-like_C_sf"/>
</dbReference>
<dbReference type="SUPFAM" id="SSF48179">
    <property type="entry name" value="6-phosphogluconate dehydrogenase C-terminal domain-like"/>
    <property type="match status" value="1"/>
</dbReference>
<evidence type="ECO:0000256" key="5">
    <source>
        <dbReference type="ARBA" id="ARBA00019465"/>
    </source>
</evidence>
<dbReference type="OrthoDB" id="9800163at2"/>
<accession>A0A2S5GGP0</accession>
<evidence type="ECO:0000256" key="1">
    <source>
        <dbReference type="ARBA" id="ARBA00002919"/>
    </source>
</evidence>
<dbReference type="InterPro" id="IPR013752">
    <property type="entry name" value="KPA_reductase"/>
</dbReference>
<comment type="similarity">
    <text evidence="3 11">Belongs to the ketopantoate reductase family.</text>
</comment>
<evidence type="ECO:0000259" key="12">
    <source>
        <dbReference type="Pfam" id="PF02558"/>
    </source>
</evidence>
<organism evidence="14 15">
    <name type="scientific">Jeotgalibacillus proteolyticus</name>
    <dbReference type="NCBI Taxonomy" id="2082395"/>
    <lineage>
        <taxon>Bacteria</taxon>
        <taxon>Bacillati</taxon>
        <taxon>Bacillota</taxon>
        <taxon>Bacilli</taxon>
        <taxon>Bacillales</taxon>
        <taxon>Caryophanaceae</taxon>
        <taxon>Jeotgalibacillus</taxon>
    </lineage>
</organism>